<dbReference type="PANTHER" id="PTHR34504">
    <property type="entry name" value="ANTITOXIN HICB"/>
    <property type="match status" value="1"/>
</dbReference>
<evidence type="ECO:0000259" key="1">
    <source>
        <dbReference type="Pfam" id="PF15919"/>
    </source>
</evidence>
<dbReference type="InterPro" id="IPR031807">
    <property type="entry name" value="HicB-like"/>
</dbReference>
<sequence length="138" mass="15174">MQYPATFEPDASGGFVVTFKDIPEAITQGDTEAEALEMAEDALITAMDFYFEDRRPVPLPSKPEAGDRIITLPLSVAAKVLLLNEMVSQRVRPADLARQMNTAPQEVSRIIDLHHTTKIDRVAEALASLGKRLELVAV</sequence>
<feature type="domain" description="HicB-like antitoxin of toxin-antitoxin system" evidence="1">
    <location>
        <begin position="3"/>
        <end position="62"/>
    </location>
</feature>
<name>A0A6L6QII5_9BURK</name>
<comment type="caution">
    <text evidence="2">The sequence shown here is derived from an EMBL/GenBank/DDBJ whole genome shotgun (WGS) entry which is preliminary data.</text>
</comment>
<dbReference type="Pfam" id="PF15919">
    <property type="entry name" value="HicB_lk_antitox"/>
    <property type="match status" value="1"/>
</dbReference>
<evidence type="ECO:0000313" key="3">
    <source>
        <dbReference type="Proteomes" id="UP000472320"/>
    </source>
</evidence>
<evidence type="ECO:0000313" key="2">
    <source>
        <dbReference type="EMBL" id="MTW11446.1"/>
    </source>
</evidence>
<dbReference type="PANTHER" id="PTHR34504:SF4">
    <property type="entry name" value="ANTITOXIN HICB"/>
    <property type="match status" value="1"/>
</dbReference>
<keyword evidence="3" id="KW-1185">Reference proteome</keyword>
<reference evidence="2 3" key="1">
    <citation type="submission" date="2019-11" db="EMBL/GenBank/DDBJ databases">
        <title>Type strains purchased from KCTC, JCM and DSMZ.</title>
        <authorList>
            <person name="Lu H."/>
        </authorList>
    </citation>
    <scope>NUCLEOTIDE SEQUENCE [LARGE SCALE GENOMIC DNA]</scope>
    <source>
        <strain evidence="2 3">JCM 31587</strain>
    </source>
</reference>
<dbReference type="Gene3D" id="3.30.160.250">
    <property type="match status" value="1"/>
</dbReference>
<proteinExistence type="predicted"/>
<dbReference type="AlphaFoldDB" id="A0A6L6QII5"/>
<organism evidence="2 3">
    <name type="scientific">Massilia eburnea</name>
    <dbReference type="NCBI Taxonomy" id="1776165"/>
    <lineage>
        <taxon>Bacteria</taxon>
        <taxon>Pseudomonadati</taxon>
        <taxon>Pseudomonadota</taxon>
        <taxon>Betaproteobacteria</taxon>
        <taxon>Burkholderiales</taxon>
        <taxon>Oxalobacteraceae</taxon>
        <taxon>Telluria group</taxon>
        <taxon>Massilia</taxon>
    </lineage>
</organism>
<dbReference type="SUPFAM" id="SSF143100">
    <property type="entry name" value="TTHA1013/TTHA0281-like"/>
    <property type="match status" value="1"/>
</dbReference>
<protein>
    <submittedName>
        <fullName evidence="2">Type II toxin-antitoxin system HicB family antitoxin</fullName>
    </submittedName>
</protein>
<dbReference type="InterPro" id="IPR035069">
    <property type="entry name" value="TTHA1013/TTHA0281-like"/>
</dbReference>
<accession>A0A6L6QII5</accession>
<dbReference type="EMBL" id="WNKX01000008">
    <property type="protein sequence ID" value="MTW11446.1"/>
    <property type="molecule type" value="Genomic_DNA"/>
</dbReference>
<dbReference type="OrthoDB" id="5772151at2"/>
<gene>
    <name evidence="2" type="ORF">GM658_12645</name>
</gene>
<dbReference type="RefSeq" id="WP_155454405.1">
    <property type="nucleotide sequence ID" value="NZ_WNKX01000008.1"/>
</dbReference>
<dbReference type="Proteomes" id="UP000472320">
    <property type="component" value="Unassembled WGS sequence"/>
</dbReference>
<dbReference type="InterPro" id="IPR051404">
    <property type="entry name" value="TA_system_antitoxin"/>
</dbReference>